<evidence type="ECO:0000256" key="2">
    <source>
        <dbReference type="SAM" id="MobiDB-lite"/>
    </source>
</evidence>
<feature type="domain" description="CCHC-type" evidence="3">
    <location>
        <begin position="485"/>
        <end position="499"/>
    </location>
</feature>
<dbReference type="InterPro" id="IPR001878">
    <property type="entry name" value="Znf_CCHC"/>
</dbReference>
<dbReference type="PANTHER" id="PTHR33054">
    <property type="entry name" value="CCHC-TYPE DOMAIN-CONTAINING PROTEIN"/>
    <property type="match status" value="1"/>
</dbReference>
<dbReference type="SUPFAM" id="SSF57756">
    <property type="entry name" value="Retrovirus zinc finger-like domains"/>
    <property type="match status" value="1"/>
</dbReference>
<proteinExistence type="predicted"/>
<organism evidence="4 5">
    <name type="scientific">Solanum commersonii</name>
    <name type="common">Commerson's wild potato</name>
    <name type="synonym">Commerson's nightshade</name>
    <dbReference type="NCBI Taxonomy" id="4109"/>
    <lineage>
        <taxon>Eukaryota</taxon>
        <taxon>Viridiplantae</taxon>
        <taxon>Streptophyta</taxon>
        <taxon>Embryophyta</taxon>
        <taxon>Tracheophyta</taxon>
        <taxon>Spermatophyta</taxon>
        <taxon>Magnoliopsida</taxon>
        <taxon>eudicotyledons</taxon>
        <taxon>Gunneridae</taxon>
        <taxon>Pentapetalae</taxon>
        <taxon>asterids</taxon>
        <taxon>lamiids</taxon>
        <taxon>Solanales</taxon>
        <taxon>Solanaceae</taxon>
        <taxon>Solanoideae</taxon>
        <taxon>Solaneae</taxon>
        <taxon>Solanum</taxon>
    </lineage>
</organism>
<evidence type="ECO:0000313" key="4">
    <source>
        <dbReference type="EMBL" id="KAG5581604.1"/>
    </source>
</evidence>
<keyword evidence="1" id="KW-0479">Metal-binding</keyword>
<feature type="region of interest" description="Disordered" evidence="2">
    <location>
        <begin position="256"/>
        <end position="280"/>
    </location>
</feature>
<dbReference type="EMBL" id="JACXVP010000010">
    <property type="protein sequence ID" value="KAG5581604.1"/>
    <property type="molecule type" value="Genomic_DNA"/>
</dbReference>
<name>A0A9J5X2S8_SOLCO</name>
<evidence type="ECO:0000259" key="3">
    <source>
        <dbReference type="PROSITE" id="PS50158"/>
    </source>
</evidence>
<protein>
    <recommendedName>
        <fullName evidence="3">CCHC-type domain-containing protein</fullName>
    </recommendedName>
</protein>
<feature type="region of interest" description="Disordered" evidence="2">
    <location>
        <begin position="430"/>
        <end position="471"/>
    </location>
</feature>
<evidence type="ECO:0000256" key="1">
    <source>
        <dbReference type="PROSITE-ProRule" id="PRU00047"/>
    </source>
</evidence>
<dbReference type="PANTHER" id="PTHR33054:SF12">
    <property type="entry name" value="ZINC KNUCKLE FAMILY PROTEIN"/>
    <property type="match status" value="1"/>
</dbReference>
<reference evidence="4 5" key="1">
    <citation type="submission" date="2020-09" db="EMBL/GenBank/DDBJ databases">
        <title>De no assembly of potato wild relative species, Solanum commersonii.</title>
        <authorList>
            <person name="Cho K."/>
        </authorList>
    </citation>
    <scope>NUCLEOTIDE SEQUENCE [LARGE SCALE GENOMIC DNA]</scope>
    <source>
        <strain evidence="4">LZ3.2</strain>
        <tissue evidence="4">Leaf</tissue>
    </source>
</reference>
<dbReference type="GO" id="GO:0008270">
    <property type="term" value="F:zinc ion binding"/>
    <property type="evidence" value="ECO:0007669"/>
    <property type="project" value="UniProtKB-KW"/>
</dbReference>
<dbReference type="InterPro" id="IPR056648">
    <property type="entry name" value="DUF7746"/>
</dbReference>
<gene>
    <name evidence="4" type="ORF">H5410_052231</name>
</gene>
<keyword evidence="5" id="KW-1185">Reference proteome</keyword>
<evidence type="ECO:0000313" key="5">
    <source>
        <dbReference type="Proteomes" id="UP000824120"/>
    </source>
</evidence>
<dbReference type="Proteomes" id="UP000824120">
    <property type="component" value="Chromosome 10"/>
</dbReference>
<dbReference type="GO" id="GO:0003676">
    <property type="term" value="F:nucleic acid binding"/>
    <property type="evidence" value="ECO:0007669"/>
    <property type="project" value="InterPro"/>
</dbReference>
<accession>A0A9J5X2S8</accession>
<dbReference type="InterPro" id="IPR036875">
    <property type="entry name" value="Znf_CCHC_sf"/>
</dbReference>
<comment type="caution">
    <text evidence="4">The sequence shown here is derived from an EMBL/GenBank/DDBJ whole genome shotgun (WGS) entry which is preliminary data.</text>
</comment>
<sequence>MQTYYYSRPTPQDVLIEERDTNQINTSYSGTKIYEWNLDGLTYRQLTILVHRMLMYATICISVRNIDRNICKMIIVGFTGQLRGWWDNYMSIEAKAIVINAISDTKGVDNLGMALVKNRKYVVYTLFLTILENFNGRFTNQYEAIRSLLNGLRCRHLGEFRWNNDTYLSSVMELPKNGLEHWKAKFIDGLPPLFAERFGLPDSAKGKQTKHIDSSGSTPDKPYKKKRSRRRLEKLKTLELDEEVHDKIYSFLYTSGSESDYDSDSSSEDEIDLPESSNKNQQVNTNACRCRGDIPSCENDEFYKLQSQFEDLNINTITFENVIELLKEVTDNNLREKIIQLPVNNNASSSKTIEKPKNDFESEYSAPYSLSEVNNRLAKQPVIIRTCTQEGINLSNELKLSRQLKIDKLRERSQLGDFCTQFELLDSAKGKQTKHRDFSGSTPDKPYRKKRSRRRSREEQEKRRAHCKSNRFTKNQSTGELAKIKCYKCGKFGHIAPNCNLDKLKTLELDEEVHGQIYSFLYISGSESNYDSNSGSEEEIDLPESSKNNQQINTNACNCRGDICSCENDEFNKLQTQFEDLNINTITSDNVIELLKEVTDNNLREKIIQLAVYNNASSSKTIEKQELLLIAN</sequence>
<feature type="compositionally biased region" description="Acidic residues" evidence="2">
    <location>
        <begin position="259"/>
        <end position="273"/>
    </location>
</feature>
<dbReference type="PROSITE" id="PS50158">
    <property type="entry name" value="ZF_CCHC"/>
    <property type="match status" value="1"/>
</dbReference>
<feature type="region of interest" description="Disordered" evidence="2">
    <location>
        <begin position="203"/>
        <end position="229"/>
    </location>
</feature>
<dbReference type="AlphaFoldDB" id="A0A9J5X2S8"/>
<keyword evidence="1" id="KW-0862">Zinc</keyword>
<dbReference type="Pfam" id="PF24925">
    <property type="entry name" value="DUF7746"/>
    <property type="match status" value="1"/>
</dbReference>
<dbReference type="OrthoDB" id="1735266at2759"/>
<keyword evidence="1" id="KW-0863">Zinc-finger</keyword>
<dbReference type="SMART" id="SM00343">
    <property type="entry name" value="ZnF_C2HC"/>
    <property type="match status" value="1"/>
</dbReference>
<dbReference type="Pfam" id="PF00098">
    <property type="entry name" value="zf-CCHC"/>
    <property type="match status" value="1"/>
</dbReference>
<dbReference type="Gene3D" id="4.10.60.10">
    <property type="entry name" value="Zinc finger, CCHC-type"/>
    <property type="match status" value="1"/>
</dbReference>